<dbReference type="EC" id="3.1.4.-" evidence="3"/>
<organism evidence="7 8">
    <name type="scientific">Batrachochytrium salamandrivorans</name>
    <dbReference type="NCBI Taxonomy" id="1357716"/>
    <lineage>
        <taxon>Eukaryota</taxon>
        <taxon>Fungi</taxon>
        <taxon>Fungi incertae sedis</taxon>
        <taxon>Chytridiomycota</taxon>
        <taxon>Chytridiomycota incertae sedis</taxon>
        <taxon>Chytridiomycetes</taxon>
        <taxon>Rhizophydiales</taxon>
        <taxon>Rhizophydiales incertae sedis</taxon>
        <taxon>Batrachochytrium</taxon>
    </lineage>
</organism>
<proteinExistence type="inferred from homology"/>
<evidence type="ECO:0000313" key="8">
    <source>
        <dbReference type="Proteomes" id="UP001648503"/>
    </source>
</evidence>
<comment type="similarity">
    <text evidence="3">Belongs to the cyclic nucleotide phosphodiesterase family.</text>
</comment>
<feature type="transmembrane region" description="Helical" evidence="5">
    <location>
        <begin position="857"/>
        <end position="878"/>
    </location>
</feature>
<accession>A0ABQ8FGI4</accession>
<feature type="region of interest" description="Disordered" evidence="4">
    <location>
        <begin position="1160"/>
        <end position="1190"/>
    </location>
</feature>
<dbReference type="SUPFAM" id="SSF109604">
    <property type="entry name" value="HD-domain/PDEase-like"/>
    <property type="match status" value="1"/>
</dbReference>
<keyword evidence="8" id="KW-1185">Reference proteome</keyword>
<feature type="compositionally biased region" description="Low complexity" evidence="4">
    <location>
        <begin position="291"/>
        <end position="304"/>
    </location>
</feature>
<feature type="compositionally biased region" description="Polar residues" evidence="4">
    <location>
        <begin position="1"/>
        <end position="11"/>
    </location>
</feature>
<dbReference type="PRINTS" id="PR00387">
    <property type="entry name" value="PDIESTERASE1"/>
</dbReference>
<keyword evidence="1 3" id="KW-0479">Metal-binding</keyword>
<dbReference type="InterPro" id="IPR003607">
    <property type="entry name" value="HD/PDEase_dom"/>
</dbReference>
<feature type="compositionally biased region" description="Basic residues" evidence="4">
    <location>
        <begin position="1089"/>
        <end position="1103"/>
    </location>
</feature>
<dbReference type="InterPro" id="IPR036971">
    <property type="entry name" value="PDEase_catalytic_dom_sf"/>
</dbReference>
<keyword evidence="5" id="KW-1133">Transmembrane helix</keyword>
<dbReference type="Proteomes" id="UP001648503">
    <property type="component" value="Unassembled WGS sequence"/>
</dbReference>
<reference evidence="7 8" key="1">
    <citation type="submission" date="2021-02" db="EMBL/GenBank/DDBJ databases">
        <title>Variation within the Batrachochytrium salamandrivorans European outbreak.</title>
        <authorList>
            <person name="Kelly M."/>
            <person name="Pasmans F."/>
            <person name="Shea T.P."/>
            <person name="Munoz J.F."/>
            <person name="Carranza S."/>
            <person name="Cuomo C.A."/>
            <person name="Martel A."/>
        </authorList>
    </citation>
    <scope>NUCLEOTIDE SEQUENCE [LARGE SCALE GENOMIC DNA]</scope>
    <source>
        <strain evidence="7 8">AMFP18/2</strain>
    </source>
</reference>
<gene>
    <name evidence="7" type="ORF">BASA50_004090</name>
</gene>
<evidence type="ECO:0000259" key="6">
    <source>
        <dbReference type="PROSITE" id="PS51845"/>
    </source>
</evidence>
<feature type="transmembrane region" description="Helical" evidence="5">
    <location>
        <begin position="771"/>
        <end position="795"/>
    </location>
</feature>
<feature type="compositionally biased region" description="Low complexity" evidence="4">
    <location>
        <begin position="106"/>
        <end position="129"/>
    </location>
</feature>
<dbReference type="CDD" id="cd00077">
    <property type="entry name" value="HDc"/>
    <property type="match status" value="1"/>
</dbReference>
<feature type="region of interest" description="Disordered" evidence="4">
    <location>
        <begin position="1075"/>
        <end position="1114"/>
    </location>
</feature>
<feature type="transmembrane region" description="Helical" evidence="5">
    <location>
        <begin position="740"/>
        <end position="759"/>
    </location>
</feature>
<feature type="compositionally biased region" description="Low complexity" evidence="4">
    <location>
        <begin position="1180"/>
        <end position="1190"/>
    </location>
</feature>
<feature type="domain" description="PDEase" evidence="6">
    <location>
        <begin position="1214"/>
        <end position="1544"/>
    </location>
</feature>
<feature type="compositionally biased region" description="Low complexity" evidence="4">
    <location>
        <begin position="493"/>
        <end position="520"/>
    </location>
</feature>
<feature type="region of interest" description="Disordered" evidence="4">
    <location>
        <begin position="287"/>
        <end position="306"/>
    </location>
</feature>
<dbReference type="InterPro" id="IPR023088">
    <property type="entry name" value="PDEase"/>
</dbReference>
<feature type="compositionally biased region" description="Low complexity" evidence="4">
    <location>
        <begin position="205"/>
        <end position="240"/>
    </location>
</feature>
<keyword evidence="5" id="KW-0812">Transmembrane</keyword>
<keyword evidence="5" id="KW-0472">Membrane</keyword>
<comment type="cofactor">
    <cofactor evidence="3">
        <name>a divalent metal cation</name>
        <dbReference type="ChEBI" id="CHEBI:60240"/>
    </cofactor>
    <text evidence="3">Binds 2 divalent metal cations per subunit. Site 1 may preferentially bind zinc ions, while site 2 has a preference for magnesium and/or manganese ions.</text>
</comment>
<dbReference type="SMART" id="SM00471">
    <property type="entry name" value="HDc"/>
    <property type="match status" value="1"/>
</dbReference>
<protein>
    <recommendedName>
        <fullName evidence="3">Phosphodiesterase</fullName>
        <ecNumber evidence="3">3.1.4.-</ecNumber>
    </recommendedName>
</protein>
<keyword evidence="2 3" id="KW-0378">Hydrolase</keyword>
<dbReference type="Gene3D" id="1.10.1300.10">
    <property type="entry name" value="3'5'-cyclic nucleotide phosphodiesterase, catalytic domain"/>
    <property type="match status" value="1"/>
</dbReference>
<feature type="compositionally biased region" description="Polar residues" evidence="4">
    <location>
        <begin position="57"/>
        <end position="82"/>
    </location>
</feature>
<feature type="transmembrane region" description="Helical" evidence="5">
    <location>
        <begin position="807"/>
        <end position="827"/>
    </location>
</feature>
<dbReference type="InterPro" id="IPR023174">
    <property type="entry name" value="PDEase_CS"/>
</dbReference>
<feature type="compositionally biased region" description="Polar residues" evidence="4">
    <location>
        <begin position="1075"/>
        <end position="1087"/>
    </location>
</feature>
<feature type="transmembrane region" description="Helical" evidence="5">
    <location>
        <begin position="834"/>
        <end position="851"/>
    </location>
</feature>
<dbReference type="Pfam" id="PF00233">
    <property type="entry name" value="PDEase_I"/>
    <property type="match status" value="1"/>
</dbReference>
<dbReference type="EMBL" id="JAFCIX010000125">
    <property type="protein sequence ID" value="KAH6597935.1"/>
    <property type="molecule type" value="Genomic_DNA"/>
</dbReference>
<evidence type="ECO:0000313" key="7">
    <source>
        <dbReference type="EMBL" id="KAH6597935.1"/>
    </source>
</evidence>
<evidence type="ECO:0000256" key="3">
    <source>
        <dbReference type="RuleBase" id="RU363067"/>
    </source>
</evidence>
<feature type="region of interest" description="Disordered" evidence="4">
    <location>
        <begin position="1"/>
        <end position="272"/>
    </location>
</feature>
<feature type="region of interest" description="Disordered" evidence="4">
    <location>
        <begin position="493"/>
        <end position="527"/>
    </location>
</feature>
<comment type="caution">
    <text evidence="7">The sequence shown here is derived from an EMBL/GenBank/DDBJ whole genome shotgun (WGS) entry which is preliminary data.</text>
</comment>
<feature type="compositionally biased region" description="Low complexity" evidence="4">
    <location>
        <begin position="88"/>
        <end position="99"/>
    </location>
</feature>
<dbReference type="PROSITE" id="PS00126">
    <property type="entry name" value="PDEASE_I_1"/>
    <property type="match status" value="1"/>
</dbReference>
<evidence type="ECO:0000256" key="5">
    <source>
        <dbReference type="SAM" id="Phobius"/>
    </source>
</evidence>
<feature type="transmembrane region" description="Helical" evidence="5">
    <location>
        <begin position="913"/>
        <end position="934"/>
    </location>
</feature>
<evidence type="ECO:0000256" key="4">
    <source>
        <dbReference type="SAM" id="MobiDB-lite"/>
    </source>
</evidence>
<feature type="compositionally biased region" description="Low complexity" evidence="4">
    <location>
        <begin position="22"/>
        <end position="37"/>
    </location>
</feature>
<dbReference type="PANTHER" id="PTHR11347">
    <property type="entry name" value="CYCLIC NUCLEOTIDE PHOSPHODIESTERASE"/>
    <property type="match status" value="1"/>
</dbReference>
<dbReference type="PROSITE" id="PS51845">
    <property type="entry name" value="PDEASE_I_2"/>
    <property type="match status" value="1"/>
</dbReference>
<name>A0ABQ8FGI4_9FUNG</name>
<sequence>MDPVLPSQQNPPGLDATASHETTATTTTTTTTTTTQPQPQPQQPHRHQPSLALHPLQPTSVYSTLSPPTPISTANPLPTQSLAGVLLPSVEGEPPSSSTGEEREPPSSSLSIEPSAITSATTATTASSSVLGALSIPTSSSRPSDLPLALRTAPASSPTMQALPGPRVPRTTRERRPSAPTLLFPPSPTHGLVGLPSWSARRGWLQQQGQSLGQGQGQATTATTATNSNSTQQQQSIQPPASVPSTPPLLLSPSRDQYKDQNRNQLQSKPAKAALQLKQYLQRTASRRSLGPTTQQQQQPSSGSDNLQRTAAVLTNKNNAIPTINGTGSTIADTTNTHGGGIPMVAAGSNRLSSSSFSDTTSTIGQTRFLAASTTNNNNNLYNNNSNSWLYPLQMQSSLPPPTTPSSISSLSAPNGLVSAGIRQTLSIPSDGQQQLAQGHRHASTAMQMNSSPWSLSISRSDSRSLSPLLSITPDLKPQSFLPKPRMAFTTAGTTTGTTAGTTTANTANTTNTTNTNASPLVPPSPSLISPSYQTPSLVLGNTMTDPTTHLPLPITESTAVATFFPQIPRRQRAASVPAISFVPGTATTRTGAPNLYSVTSRHPIPSPYSYIASLPTASKLPQSYTDSDFLYPPLLTATSASALAASPASHATGTRKRRQSLLDELRKRSASAGSAASFGTSLTAQEVADAQEHLHDVLDAHLLIALKRTALSHFTLSFRDPEDENQYRTFFLEQNLRNWRFIAIVVLALMALFEVFFIKTFSEPSGISLPLGDTLATTLGGFLPLLFIIGLSFWLRPTTLSCCIHWLSVLYICIVASGLICSRFFISKALYDAMTAPFFITTLFLTIFFFKVRFIYTLLATLVSVAFWFGVSSAAYVKELELSRIAMQEVAPSTPSIIVDVLMSVGIRNNIVFIWSAISVFLASVVMLAMSYVNERNHRLQYLSDIQFISVNAKLHKQLRGLLSSYESGIADLDSPLEKAIMGVKAVLCSQVNTEQIRILHIVLTCLTSSNLMTPDLYQQVRRGEVLVDDEQEKWLFNEIAARKITNTNSSSSALSVNSSPKFADELSGGASALSVTPFHSSQPTFRSSHRSRRGRHTHTTKKTGALSSERGTTVKDSAVIDIDQSDFNDNEDLDSFVLQDFSSSKNPGIFSSIAHQVLREDENEDEDEAKDYTGGCTSESSGSMFSSMGVGRNMRRRSNYTAALSALSITSDDINVDKLMTDDIRSILVHIDDFNFPVFDLEDASLSRPLFFLSHNMIVESGLLDRLQLSTEKFLRFITAIEAGYDHNLAYHNSVHAADVLHSIRHLSKLDRISGNFSDLEILSMYLAALIHDYDHPGVSNNFLIQTNDRLAMLYNDKSVLENHHCSAAFNVLVQPENHFLEPLDRKAYKSFRSNVVEMVLATDLTQHFSLLTTFKKKAVTGSNFDPAGSQEDRLTLMQMLMKCADVSNPTKAWPLYQEWITRITEEFFNQGDRERALGLPFSPYCNRDAPNATNPTSSQQGFIEFIVNPLFEALECWTPVGIMREGLNRSRERFCGTLIAANASANPAIAVPSPANGLRCSTNSTMPSGRVMDVGASFESARSQLSMPASPNHLQGLTNTVILAPSPSLPSQLTNDRTTPALHRKHLPRSHQQRSIVTSGVRNGLSLVTDPPIESTVGGLSEPVSQSGVIVSSIALSPDTPVSTILSSDPTATRLGERTATPTHLFPPIPLCPPCAVTTSPPLSALITHHGQYPDRTKERMKK</sequence>
<evidence type="ECO:0000256" key="1">
    <source>
        <dbReference type="ARBA" id="ARBA00022723"/>
    </source>
</evidence>
<evidence type="ECO:0000256" key="2">
    <source>
        <dbReference type="ARBA" id="ARBA00022801"/>
    </source>
</evidence>
<dbReference type="InterPro" id="IPR002073">
    <property type="entry name" value="PDEase_catalytic_dom"/>
</dbReference>